<reference evidence="3" key="1">
    <citation type="submission" date="2022-11" db="UniProtKB">
        <authorList>
            <consortium name="WormBaseParasite"/>
        </authorList>
    </citation>
    <scope>IDENTIFICATION</scope>
</reference>
<dbReference type="WBParaSite" id="PDA_v2.g18917.t1">
    <property type="protein sequence ID" value="PDA_v2.g18917.t1"/>
    <property type="gene ID" value="PDA_v2.g18917"/>
</dbReference>
<protein>
    <submittedName>
        <fullName evidence="3">Uncharacterized protein</fullName>
    </submittedName>
</protein>
<evidence type="ECO:0000313" key="3">
    <source>
        <dbReference type="WBParaSite" id="PDA_v2.g18917.t1"/>
    </source>
</evidence>
<dbReference type="AlphaFoldDB" id="A0A914PRY8"/>
<accession>A0A914PRY8</accession>
<feature type="region of interest" description="Disordered" evidence="1">
    <location>
        <begin position="97"/>
        <end position="120"/>
    </location>
</feature>
<dbReference type="Proteomes" id="UP000887578">
    <property type="component" value="Unplaced"/>
</dbReference>
<proteinExistence type="predicted"/>
<name>A0A914PRY8_9BILA</name>
<sequence>MNPLYDNFCKHRTILSIQQPDYRKEIKILFGTPSSNGKNLCGIKGFTNLIEVGSEQKSNVVKKDLSRQEELLNHWEEMDDIVGIVNHPHEFNKNGKQQIKINESTDLSSSSDEEEETEPIWNDGKRFHKIHLSPINSHVWAVLVLEDENDEIKLQSSYSVNHKILIPANEL</sequence>
<evidence type="ECO:0000256" key="1">
    <source>
        <dbReference type="SAM" id="MobiDB-lite"/>
    </source>
</evidence>
<organism evidence="2 3">
    <name type="scientific">Panagrolaimus davidi</name>
    <dbReference type="NCBI Taxonomy" id="227884"/>
    <lineage>
        <taxon>Eukaryota</taxon>
        <taxon>Metazoa</taxon>
        <taxon>Ecdysozoa</taxon>
        <taxon>Nematoda</taxon>
        <taxon>Chromadorea</taxon>
        <taxon>Rhabditida</taxon>
        <taxon>Tylenchina</taxon>
        <taxon>Panagrolaimomorpha</taxon>
        <taxon>Panagrolaimoidea</taxon>
        <taxon>Panagrolaimidae</taxon>
        <taxon>Panagrolaimus</taxon>
    </lineage>
</organism>
<keyword evidence="2" id="KW-1185">Reference proteome</keyword>
<evidence type="ECO:0000313" key="2">
    <source>
        <dbReference type="Proteomes" id="UP000887578"/>
    </source>
</evidence>